<dbReference type="AlphaFoldDB" id="A0A9R0JI75"/>
<evidence type="ECO:0000256" key="2">
    <source>
        <dbReference type="PROSITE-ProRule" id="PRU00285"/>
    </source>
</evidence>
<evidence type="ECO:0000259" key="4">
    <source>
        <dbReference type="PROSITE" id="PS01031"/>
    </source>
</evidence>
<proteinExistence type="inferred from homology"/>
<name>A0A9R0JI75_SPIOL</name>
<keyword evidence="1" id="KW-0346">Stress response</keyword>
<dbReference type="KEGG" id="soe:110805669"/>
<dbReference type="Gene3D" id="2.60.40.790">
    <property type="match status" value="1"/>
</dbReference>
<dbReference type="RefSeq" id="XP_021866990.1">
    <property type="nucleotide sequence ID" value="XM_022011298.2"/>
</dbReference>
<dbReference type="GO" id="GO:0009651">
    <property type="term" value="P:response to salt stress"/>
    <property type="evidence" value="ECO:0000318"/>
    <property type="project" value="GO_Central"/>
</dbReference>
<evidence type="ECO:0000313" key="5">
    <source>
        <dbReference type="Proteomes" id="UP000813463"/>
    </source>
</evidence>
<evidence type="ECO:0000313" key="6">
    <source>
        <dbReference type="RefSeq" id="XP_021866990.1"/>
    </source>
</evidence>
<comment type="similarity">
    <text evidence="2 3">Belongs to the small heat shock protein (HSP20) family.</text>
</comment>
<dbReference type="GO" id="GO:0051259">
    <property type="term" value="P:protein complex oligomerization"/>
    <property type="evidence" value="ECO:0000318"/>
    <property type="project" value="GO_Central"/>
</dbReference>
<dbReference type="PANTHER" id="PTHR11527">
    <property type="entry name" value="HEAT-SHOCK PROTEIN 20 FAMILY MEMBER"/>
    <property type="match status" value="1"/>
</dbReference>
<dbReference type="InterPro" id="IPR002068">
    <property type="entry name" value="A-crystallin/Hsp20_dom"/>
</dbReference>
<gene>
    <name evidence="6" type="primary">LOC110805669</name>
</gene>
<dbReference type="GO" id="GO:0051082">
    <property type="term" value="F:unfolded protein binding"/>
    <property type="evidence" value="ECO:0000318"/>
    <property type="project" value="GO_Central"/>
</dbReference>
<dbReference type="OrthoDB" id="5511210at2759"/>
<feature type="domain" description="SHSP" evidence="4">
    <location>
        <begin position="71"/>
        <end position="189"/>
    </location>
</feature>
<dbReference type="GO" id="GO:0009408">
    <property type="term" value="P:response to heat"/>
    <property type="evidence" value="ECO:0000318"/>
    <property type="project" value="GO_Central"/>
</dbReference>
<evidence type="ECO:0000256" key="3">
    <source>
        <dbReference type="RuleBase" id="RU003616"/>
    </source>
</evidence>
<accession>A0A9R0JI75</accession>
<dbReference type="SUPFAM" id="SSF49764">
    <property type="entry name" value="HSP20-like chaperones"/>
    <property type="match status" value="1"/>
</dbReference>
<reference evidence="5" key="1">
    <citation type="journal article" date="2021" name="Nat. Commun.">
        <title>Genomic analyses provide insights into spinach domestication and the genetic basis of agronomic traits.</title>
        <authorList>
            <person name="Cai X."/>
            <person name="Sun X."/>
            <person name="Xu C."/>
            <person name="Sun H."/>
            <person name="Wang X."/>
            <person name="Ge C."/>
            <person name="Zhang Z."/>
            <person name="Wang Q."/>
            <person name="Fei Z."/>
            <person name="Jiao C."/>
            <person name="Wang Q."/>
        </authorList>
    </citation>
    <scope>NUCLEOTIDE SEQUENCE [LARGE SCALE GENOMIC DNA]</scope>
    <source>
        <strain evidence="5">cv. Varoflay</strain>
    </source>
</reference>
<evidence type="ECO:0000256" key="1">
    <source>
        <dbReference type="ARBA" id="ARBA00023016"/>
    </source>
</evidence>
<dbReference type="Proteomes" id="UP000813463">
    <property type="component" value="Chromosome 1"/>
</dbReference>
<organism evidence="5 6">
    <name type="scientific">Spinacia oleracea</name>
    <name type="common">Spinach</name>
    <dbReference type="NCBI Taxonomy" id="3562"/>
    <lineage>
        <taxon>Eukaryota</taxon>
        <taxon>Viridiplantae</taxon>
        <taxon>Streptophyta</taxon>
        <taxon>Embryophyta</taxon>
        <taxon>Tracheophyta</taxon>
        <taxon>Spermatophyta</taxon>
        <taxon>Magnoliopsida</taxon>
        <taxon>eudicotyledons</taxon>
        <taxon>Gunneridae</taxon>
        <taxon>Pentapetalae</taxon>
        <taxon>Caryophyllales</taxon>
        <taxon>Chenopodiaceae</taxon>
        <taxon>Chenopodioideae</taxon>
        <taxon>Anserineae</taxon>
        <taxon>Spinacia</taxon>
    </lineage>
</organism>
<keyword evidence="5" id="KW-1185">Reference proteome</keyword>
<dbReference type="InterPro" id="IPR031107">
    <property type="entry name" value="Small_HSP"/>
</dbReference>
<reference evidence="6" key="2">
    <citation type="submission" date="2025-08" db="UniProtKB">
        <authorList>
            <consortium name="RefSeq"/>
        </authorList>
    </citation>
    <scope>IDENTIFICATION</scope>
    <source>
        <tissue evidence="6">Leaf</tissue>
    </source>
</reference>
<dbReference type="GO" id="GO:0006457">
    <property type="term" value="P:protein folding"/>
    <property type="evidence" value="ECO:0000318"/>
    <property type="project" value="GO_Central"/>
</dbReference>
<dbReference type="GeneID" id="110805669"/>
<dbReference type="PROSITE" id="PS01031">
    <property type="entry name" value="SHSP"/>
    <property type="match status" value="1"/>
</dbReference>
<dbReference type="GO" id="GO:0042542">
    <property type="term" value="P:response to hydrogen peroxide"/>
    <property type="evidence" value="ECO:0000318"/>
    <property type="project" value="GO_Central"/>
</dbReference>
<sequence length="189" mass="20477">MASPSLSFRPNPYSSEFIPIPISSEYVVSNPLLPKKKASDASSSTALVAPSLSEMMSTLNHSLSDLGFPILSTGSFHVAVDWKETSVTHVIKAAVPGFTKEQVKIEMEDDGRVLIISGEKKAEKKDQQEGEKVMLAEMGSGKFCRKFNLPENAKVDEIDATIKDGVLTVTIPKVEVPKKNLKSIKISAA</sequence>
<protein>
    <submittedName>
        <fullName evidence="6">18.1 kDa class I heat shock protein-like</fullName>
    </submittedName>
</protein>
<dbReference type="InterPro" id="IPR008978">
    <property type="entry name" value="HSP20-like_chaperone"/>
</dbReference>
<dbReference type="Pfam" id="PF00011">
    <property type="entry name" value="HSP20"/>
    <property type="match status" value="1"/>
</dbReference>